<dbReference type="OrthoDB" id="9787373at2"/>
<comment type="subcellular location">
    <subcellularLocation>
        <location evidence="1">Cell envelope</location>
    </subcellularLocation>
</comment>
<accession>A0A4D7QH05</accession>
<evidence type="ECO:0000256" key="1">
    <source>
        <dbReference type="ARBA" id="ARBA00004196"/>
    </source>
</evidence>
<dbReference type="AlphaFoldDB" id="A0A4D7QH05"/>
<dbReference type="InterPro" id="IPR008929">
    <property type="entry name" value="Chondroitin_lyas"/>
</dbReference>
<evidence type="ECO:0000313" key="3">
    <source>
        <dbReference type="EMBL" id="QCK85129.1"/>
    </source>
</evidence>
<keyword evidence="4" id="KW-1185">Reference proteome</keyword>
<dbReference type="RefSeq" id="WP_137098463.1">
    <property type="nucleotide sequence ID" value="NZ_CP039865.1"/>
</dbReference>
<name>A0A4D7QH05_9HYPH</name>
<dbReference type="GO" id="GO:0030313">
    <property type="term" value="C:cell envelope"/>
    <property type="evidence" value="ECO:0007669"/>
    <property type="project" value="UniProtKB-SubCell"/>
</dbReference>
<dbReference type="KEGG" id="paqt:E8L99_04720"/>
<evidence type="ECO:0000259" key="2">
    <source>
        <dbReference type="Pfam" id="PF07940"/>
    </source>
</evidence>
<organism evidence="3 4">
    <name type="scientific">Phreatobacter aquaticus</name>
    <dbReference type="NCBI Taxonomy" id="2570229"/>
    <lineage>
        <taxon>Bacteria</taxon>
        <taxon>Pseudomonadati</taxon>
        <taxon>Pseudomonadota</taxon>
        <taxon>Alphaproteobacteria</taxon>
        <taxon>Hyphomicrobiales</taxon>
        <taxon>Phreatobacteraceae</taxon>
        <taxon>Phreatobacter</taxon>
    </lineage>
</organism>
<sequence>MRLSALAWFSERLLATRLAASARARGARALPFTAISMRIWRGRSQAPHVILVPQELRTADPVRADEFIEGVYVFAGQTVTTSDPFAIPPPSDEWMEALAGFGWLRHLRSAGTPEASDAARRLVLAWMEAQGRSHPVGWQPQVMAERLKAWLATSGLLLAGAEPAFYRRFARSLWRQMRLLQAQYVGLPPGAGRLSVLIALVTAGLCIEGEERLLKWAARRLAEELDRQILADGGHVSRNPGVLVGLILDLLPLRQLFPARNVTPPAAILTAVDRMMPMVRFLQFGDGSLARFNGMGPTAIDLVATALVYDESRGNIPASAPHSGFERLEAGKTVIIVDAGHPPPAAYSIGAHAGTLSFELSAGRQMLVVNCGAPAINRSVWRREARKTAAHSTVSVADRSSMRFASRGVIEGAVLSGPRHVAVSRRGLTLTAVHDGYRARFGVEHSRTMALAEDGLRLDGEDSIEGAGQPFAVRFHLHSVVQAIPTENGRSVLLVLPAGEAWVFAADQPVAIEPSVSLAMAEGPRRASQLVIEANSADTTRVRWGFRKLDRPAAAPQPSEPELPL</sequence>
<dbReference type="InterPro" id="IPR012480">
    <property type="entry name" value="Hepar_II_III_C"/>
</dbReference>
<dbReference type="Proteomes" id="UP000298588">
    <property type="component" value="Chromosome"/>
</dbReference>
<dbReference type="GO" id="GO:0016829">
    <property type="term" value="F:lyase activity"/>
    <property type="evidence" value="ECO:0007669"/>
    <property type="project" value="InterPro"/>
</dbReference>
<evidence type="ECO:0000313" key="4">
    <source>
        <dbReference type="Proteomes" id="UP000298588"/>
    </source>
</evidence>
<reference evidence="3 4" key="1">
    <citation type="submission" date="2019-04" db="EMBL/GenBank/DDBJ databases">
        <title>Phreatobacter aquaticus sp. nov.</title>
        <authorList>
            <person name="Choi A."/>
            <person name="Baek K."/>
        </authorList>
    </citation>
    <scope>NUCLEOTIDE SEQUENCE [LARGE SCALE GENOMIC DNA]</scope>
    <source>
        <strain evidence="3 4">NMCR1094</strain>
    </source>
</reference>
<dbReference type="Gene3D" id="2.70.98.70">
    <property type="match status" value="1"/>
</dbReference>
<dbReference type="Pfam" id="PF07940">
    <property type="entry name" value="Hepar_II_III_C"/>
    <property type="match status" value="1"/>
</dbReference>
<feature type="domain" description="Heparinase II/III-like C-terminal" evidence="2">
    <location>
        <begin position="317"/>
        <end position="544"/>
    </location>
</feature>
<dbReference type="Gene3D" id="1.50.10.100">
    <property type="entry name" value="Chondroitin AC/alginate lyase"/>
    <property type="match status" value="1"/>
</dbReference>
<protein>
    <submittedName>
        <fullName evidence="3">Heparinase</fullName>
    </submittedName>
</protein>
<dbReference type="EMBL" id="CP039865">
    <property type="protein sequence ID" value="QCK85129.1"/>
    <property type="molecule type" value="Genomic_DNA"/>
</dbReference>
<proteinExistence type="predicted"/>
<gene>
    <name evidence="3" type="ORF">E8L99_04720</name>
</gene>